<dbReference type="InterPro" id="IPR036244">
    <property type="entry name" value="TipA-like_antibiotic-bd"/>
</dbReference>
<evidence type="ECO:0000313" key="7">
    <source>
        <dbReference type="Proteomes" id="UP000472320"/>
    </source>
</evidence>
<name>A0A6L6QPH9_9BURK</name>
<dbReference type="PANTHER" id="PTHR30204:SF90">
    <property type="entry name" value="HTH-TYPE TRANSCRIPTIONAL ACTIVATOR MTA"/>
    <property type="match status" value="1"/>
</dbReference>
<dbReference type="SUPFAM" id="SSF46955">
    <property type="entry name" value="Putative DNA-binding domain"/>
    <property type="match status" value="1"/>
</dbReference>
<dbReference type="AlphaFoldDB" id="A0A6L6QPH9"/>
<evidence type="ECO:0000256" key="4">
    <source>
        <dbReference type="ARBA" id="ARBA00023163"/>
    </source>
</evidence>
<dbReference type="PROSITE" id="PS50937">
    <property type="entry name" value="HTH_MERR_2"/>
    <property type="match status" value="1"/>
</dbReference>
<comment type="caution">
    <text evidence="6">The sequence shown here is derived from an EMBL/GenBank/DDBJ whole genome shotgun (WGS) entry which is preliminary data.</text>
</comment>
<dbReference type="CDD" id="cd01106">
    <property type="entry name" value="HTH_TipAL-Mta"/>
    <property type="match status" value="1"/>
</dbReference>
<keyword evidence="1" id="KW-0805">Transcription regulation</keyword>
<organism evidence="6 7">
    <name type="scientific">Massilia eburnea</name>
    <dbReference type="NCBI Taxonomy" id="1776165"/>
    <lineage>
        <taxon>Bacteria</taxon>
        <taxon>Pseudomonadati</taxon>
        <taxon>Pseudomonadota</taxon>
        <taxon>Betaproteobacteria</taxon>
        <taxon>Burkholderiales</taxon>
        <taxon>Oxalobacteraceae</taxon>
        <taxon>Telluria group</taxon>
        <taxon>Massilia</taxon>
    </lineage>
</organism>
<keyword evidence="2" id="KW-0238">DNA-binding</keyword>
<dbReference type="Gene3D" id="1.10.1660.10">
    <property type="match status" value="1"/>
</dbReference>
<evidence type="ECO:0000259" key="5">
    <source>
        <dbReference type="PROSITE" id="PS50937"/>
    </source>
</evidence>
<dbReference type="Proteomes" id="UP000472320">
    <property type="component" value="Unassembled WGS sequence"/>
</dbReference>
<dbReference type="Pfam" id="PF13411">
    <property type="entry name" value="MerR_1"/>
    <property type="match status" value="1"/>
</dbReference>
<dbReference type="InterPro" id="IPR047057">
    <property type="entry name" value="MerR_fam"/>
</dbReference>
<accession>A0A6L6QPH9</accession>
<sequence>MYTVKQLSDITGVTGRTLRYYDSIGLLKPTRIGDNGYRYYNEAALLRLQQILFYREMDVPLAAICDIMSQPGFDVLAALQSHKQALAGRLQELQGLISTVDKTILHLKGKQTMKAVQMFDGLRERQHKYQQEAEQKYGKDAVQASARQWQGYSEGKQQALIDEGNAIYAELAEAMPHGASSDGVQALVARWHDHMQHFWPAEREHLPRLAATYRDDPRFRANFDKIHPDLAPFMVEAVSIYAA</sequence>
<evidence type="ECO:0000256" key="3">
    <source>
        <dbReference type="ARBA" id="ARBA00023159"/>
    </source>
</evidence>
<dbReference type="InterPro" id="IPR012925">
    <property type="entry name" value="TipAS_dom"/>
</dbReference>
<protein>
    <submittedName>
        <fullName evidence="6">MerR family transcriptional regulator</fullName>
    </submittedName>
</protein>
<evidence type="ECO:0000313" key="6">
    <source>
        <dbReference type="EMBL" id="MTW13576.1"/>
    </source>
</evidence>
<keyword evidence="7" id="KW-1185">Reference proteome</keyword>
<dbReference type="SMART" id="SM00422">
    <property type="entry name" value="HTH_MERR"/>
    <property type="match status" value="1"/>
</dbReference>
<dbReference type="PANTHER" id="PTHR30204">
    <property type="entry name" value="REDOX-CYCLING DRUG-SENSING TRANSCRIPTIONAL ACTIVATOR SOXR"/>
    <property type="match status" value="1"/>
</dbReference>
<dbReference type="Gene3D" id="1.10.490.50">
    <property type="entry name" value="Antibiotic binding domain of TipA-like multidrug resistance regulators"/>
    <property type="match status" value="1"/>
</dbReference>
<evidence type="ECO:0000256" key="2">
    <source>
        <dbReference type="ARBA" id="ARBA00023125"/>
    </source>
</evidence>
<proteinExistence type="predicted"/>
<dbReference type="GO" id="GO:0003677">
    <property type="term" value="F:DNA binding"/>
    <property type="evidence" value="ECO:0007669"/>
    <property type="project" value="UniProtKB-KW"/>
</dbReference>
<dbReference type="SUPFAM" id="SSF89082">
    <property type="entry name" value="Antibiotic binding domain of TipA-like multidrug resistance regulators"/>
    <property type="match status" value="1"/>
</dbReference>
<reference evidence="6 7" key="1">
    <citation type="submission" date="2019-11" db="EMBL/GenBank/DDBJ databases">
        <title>Type strains purchased from KCTC, JCM and DSMZ.</title>
        <authorList>
            <person name="Lu H."/>
        </authorList>
    </citation>
    <scope>NUCLEOTIDE SEQUENCE [LARGE SCALE GENOMIC DNA]</scope>
    <source>
        <strain evidence="6 7">JCM 31587</strain>
    </source>
</reference>
<dbReference type="GO" id="GO:0003700">
    <property type="term" value="F:DNA-binding transcription factor activity"/>
    <property type="evidence" value="ECO:0007669"/>
    <property type="project" value="InterPro"/>
</dbReference>
<dbReference type="Pfam" id="PF07739">
    <property type="entry name" value="TipAS"/>
    <property type="match status" value="1"/>
</dbReference>
<dbReference type="RefSeq" id="WP_155456492.1">
    <property type="nucleotide sequence ID" value="NZ_WNKX01000024.1"/>
</dbReference>
<dbReference type="InterPro" id="IPR009061">
    <property type="entry name" value="DNA-bd_dom_put_sf"/>
</dbReference>
<dbReference type="OrthoDB" id="9808480at2"/>
<keyword evidence="4" id="KW-0804">Transcription</keyword>
<dbReference type="InterPro" id="IPR000551">
    <property type="entry name" value="MerR-type_HTH_dom"/>
</dbReference>
<evidence type="ECO:0000256" key="1">
    <source>
        <dbReference type="ARBA" id="ARBA00023015"/>
    </source>
</evidence>
<gene>
    <name evidence="6" type="ORF">GM658_23475</name>
</gene>
<feature type="domain" description="HTH merR-type" evidence="5">
    <location>
        <begin position="1"/>
        <end position="70"/>
    </location>
</feature>
<keyword evidence="3" id="KW-0010">Activator</keyword>
<dbReference type="EMBL" id="WNKX01000024">
    <property type="protein sequence ID" value="MTW13576.1"/>
    <property type="molecule type" value="Genomic_DNA"/>
</dbReference>